<gene>
    <name evidence="2" type="ORF">Prum_070350</name>
</gene>
<evidence type="ECO:0000313" key="2">
    <source>
        <dbReference type="EMBL" id="GFJ93393.1"/>
    </source>
</evidence>
<dbReference type="Pfam" id="PF03235">
    <property type="entry name" value="GmrSD_N"/>
    <property type="match status" value="1"/>
</dbReference>
<sequence length="746" mass="84324">MSGIVTSYVGLFRPRSDEVATIERIEIPLIQRDYAQGRVDEAVADIRSDFLDVLLGAAVGENRVGLDFVYGDVQGGTLRPLDGQQRLTTLFLLHWYLAFRTGRLEAGLDWTRFSYATRASARLFCERLAENPPPCAVGTPAAWIKDQFWYLHVWRHDPTIQSMLVMIDAIDSRFRGLDMEAAWLRLTDEADPAISFHLLPIEEMGAGDELYIKMNSRGKPLTPFENFKARFEKALEGSPRAAEFAECVDGTWSDVFWAYRGTDDIVDDELIRYFTFVTQIAEWQNGTISRERLETRAEEVFGPGRPNGPQNLDFLFDAFNAWRDMDVATFFADLLTTSASQSGEKVLLFGSKSIDHFRACCESYAFGGSRMFGWAETLTLYAVLIHRIHQTDDFPRRLRVLRNLLEASGNELRLENMPALVREVTTLVRGASPEEALAGLSTFNEAQIEDEKAKAAFLTAHPELTGVVFALEDHRLLRGSLVAIDLNADRLAARAASFTKVMADRSLWPALTGALLANGDYSRHPNPRSFRFGSPEDDLWWRGLLTGTRRSNLSRTSKVLAELLDAISEADGDLRDVLREIRQQWIDDQDAFDWQYYLVKYDAMRSGKSGIYFTVGGAMGFQLCMLNKTQLNSWYRDPFLLAVQRATDKKEAVEDPWFMGYETAARWMDLRSSNTRVRCVKQGFQLMPPPGVADREAFDAVCEALGIGKDHLLRIPQVQREGRPFDTEDRVERGAKLLTELIAAGL</sequence>
<dbReference type="AlphaFoldDB" id="A0A6V8L810"/>
<comment type="caution">
    <text evidence="2">The sequence shown here is derived from an EMBL/GenBank/DDBJ whole genome shotgun (WGS) entry which is preliminary data.</text>
</comment>
<dbReference type="Proteomes" id="UP000482960">
    <property type="component" value="Unassembled WGS sequence"/>
</dbReference>
<dbReference type="InterPro" id="IPR004919">
    <property type="entry name" value="GmrSD_N"/>
</dbReference>
<reference evidence="2 3" key="2">
    <citation type="submission" date="2020-03" db="EMBL/GenBank/DDBJ databases">
        <authorList>
            <person name="Ichikawa N."/>
            <person name="Kimura A."/>
            <person name="Kitahashi Y."/>
            <person name="Uohara A."/>
        </authorList>
    </citation>
    <scope>NUCLEOTIDE SEQUENCE [LARGE SCALE GENOMIC DNA]</scope>
    <source>
        <strain evidence="2 3">NBRC 108638</strain>
    </source>
</reference>
<dbReference type="EMBL" id="BLPG01000001">
    <property type="protein sequence ID" value="GFJ93393.1"/>
    <property type="molecule type" value="Genomic_DNA"/>
</dbReference>
<proteinExistence type="predicted"/>
<reference evidence="2 3" key="1">
    <citation type="submission" date="2020-03" db="EMBL/GenBank/DDBJ databases">
        <title>Whole genome shotgun sequence of Phytohabitans rumicis NBRC 108638.</title>
        <authorList>
            <person name="Komaki H."/>
            <person name="Tamura T."/>
        </authorList>
    </citation>
    <scope>NUCLEOTIDE SEQUENCE [LARGE SCALE GENOMIC DNA]</scope>
    <source>
        <strain evidence="2 3">NBRC 108638</strain>
    </source>
</reference>
<keyword evidence="3" id="KW-1185">Reference proteome</keyword>
<name>A0A6V8L810_9ACTN</name>
<feature type="domain" description="GmrSD restriction endonucleases N-terminal" evidence="1">
    <location>
        <begin position="23"/>
        <end position="231"/>
    </location>
</feature>
<evidence type="ECO:0000313" key="3">
    <source>
        <dbReference type="Proteomes" id="UP000482960"/>
    </source>
</evidence>
<protein>
    <recommendedName>
        <fullName evidence="1">GmrSD restriction endonucleases N-terminal domain-containing protein</fullName>
    </recommendedName>
</protein>
<evidence type="ECO:0000259" key="1">
    <source>
        <dbReference type="Pfam" id="PF03235"/>
    </source>
</evidence>
<dbReference type="RefSeq" id="WP_173080031.1">
    <property type="nucleotide sequence ID" value="NZ_BAABJB010000068.1"/>
</dbReference>
<accession>A0A6V8L810</accession>
<organism evidence="2 3">
    <name type="scientific">Phytohabitans rumicis</name>
    <dbReference type="NCBI Taxonomy" id="1076125"/>
    <lineage>
        <taxon>Bacteria</taxon>
        <taxon>Bacillati</taxon>
        <taxon>Actinomycetota</taxon>
        <taxon>Actinomycetes</taxon>
        <taxon>Micromonosporales</taxon>
        <taxon>Micromonosporaceae</taxon>
    </lineage>
</organism>